<evidence type="ECO:0000313" key="1">
    <source>
        <dbReference type="EMBL" id="EME43144.1"/>
    </source>
</evidence>
<proteinExistence type="predicted"/>
<evidence type="ECO:0000313" key="2">
    <source>
        <dbReference type="Proteomes" id="UP000016933"/>
    </source>
</evidence>
<name>M2Y4C7_DOTSN</name>
<organism evidence="1 2">
    <name type="scientific">Dothistroma septosporum (strain NZE10 / CBS 128990)</name>
    <name type="common">Red band needle blight fungus</name>
    <name type="synonym">Mycosphaerella pini</name>
    <dbReference type="NCBI Taxonomy" id="675120"/>
    <lineage>
        <taxon>Eukaryota</taxon>
        <taxon>Fungi</taxon>
        <taxon>Dikarya</taxon>
        <taxon>Ascomycota</taxon>
        <taxon>Pezizomycotina</taxon>
        <taxon>Dothideomycetes</taxon>
        <taxon>Dothideomycetidae</taxon>
        <taxon>Mycosphaerellales</taxon>
        <taxon>Mycosphaerellaceae</taxon>
        <taxon>Dothistroma</taxon>
    </lineage>
</organism>
<dbReference type="GO" id="GO:0016757">
    <property type="term" value="F:glycosyltransferase activity"/>
    <property type="evidence" value="ECO:0007669"/>
    <property type="project" value="InterPro"/>
</dbReference>
<dbReference type="Proteomes" id="UP000016933">
    <property type="component" value="Unassembled WGS sequence"/>
</dbReference>
<dbReference type="STRING" id="675120.M2Y4C7"/>
<dbReference type="EMBL" id="KB446540">
    <property type="protein sequence ID" value="EME43144.1"/>
    <property type="molecule type" value="Genomic_DNA"/>
</dbReference>
<protein>
    <submittedName>
        <fullName evidence="1">Glycosyltransferase family 8 protein</fullName>
    </submittedName>
</protein>
<gene>
    <name evidence="1" type="ORF">DOTSEDRAFT_35465</name>
</gene>
<dbReference type="PANTHER" id="PTHR11183">
    <property type="entry name" value="GLYCOGENIN SUBFAMILY MEMBER"/>
    <property type="match status" value="1"/>
</dbReference>
<dbReference type="CDD" id="cd02537">
    <property type="entry name" value="GT8_Glycogenin"/>
    <property type="match status" value="1"/>
</dbReference>
<dbReference type="Gene3D" id="3.90.550.10">
    <property type="entry name" value="Spore Coat Polysaccharide Biosynthesis Protein SpsA, Chain A"/>
    <property type="match status" value="1"/>
</dbReference>
<dbReference type="InterPro" id="IPR050587">
    <property type="entry name" value="GNT1/Glycosyltrans_8"/>
</dbReference>
<keyword evidence="1" id="KW-0808">Transferase</keyword>
<dbReference type="AlphaFoldDB" id="M2Y4C7"/>
<dbReference type="InterPro" id="IPR002495">
    <property type="entry name" value="Glyco_trans_8"/>
</dbReference>
<dbReference type="HOGENOM" id="CLU_049943_1_0_1"/>
<sequence>MTDSTHDSLFDDTDTVRPAVLPPLGKARRFAYISLLTRSTYVAGVVLLAHTLKNHGSRYPLIVLYTPTLTQAATQLLELEAKYSNIELKPIELLVPAEHHKLNVADERFTDTWTKLRVFEQYQDGYEAMCYLDADMTIHKNMDSIFAMADQLPNDWIAAVHDCVCSPDKKPRTKEDHCKENCALTPQYHPKALTEPMTVKPADRRTYQLFNSGMFLFHPQTQLWEDMLSFFDTTDLLSTFGFPDQDFMTHFFRDQWMPVGWQFNAVKTMAYRHDKIWRADEVVCLHYIVDKPWAKRVSADGTAGDKGLDGETHGWWWQEYESWLEDRKLMGETENITFMSTHVARRESDLSDDASPDMAAIGHGVHSNVDVDEDNKVKLEGQGKVDAALDAVVSGLQPW</sequence>
<keyword evidence="2" id="KW-1185">Reference proteome</keyword>
<reference evidence="1 2" key="2">
    <citation type="journal article" date="2012" name="PLoS Pathog.">
        <title>Diverse lifestyles and strategies of plant pathogenesis encoded in the genomes of eighteen Dothideomycetes fungi.</title>
        <authorList>
            <person name="Ohm R.A."/>
            <person name="Feau N."/>
            <person name="Henrissat B."/>
            <person name="Schoch C.L."/>
            <person name="Horwitz B.A."/>
            <person name="Barry K.W."/>
            <person name="Condon B.J."/>
            <person name="Copeland A.C."/>
            <person name="Dhillon B."/>
            <person name="Glaser F."/>
            <person name="Hesse C.N."/>
            <person name="Kosti I."/>
            <person name="LaButti K."/>
            <person name="Lindquist E.A."/>
            <person name="Lucas S."/>
            <person name="Salamov A.A."/>
            <person name="Bradshaw R.E."/>
            <person name="Ciuffetti L."/>
            <person name="Hamelin R.C."/>
            <person name="Kema G.H.J."/>
            <person name="Lawrence C."/>
            <person name="Scott J.A."/>
            <person name="Spatafora J.W."/>
            <person name="Turgeon B.G."/>
            <person name="de Wit P.J.G.M."/>
            <person name="Zhong S."/>
            <person name="Goodwin S.B."/>
            <person name="Grigoriev I.V."/>
        </authorList>
    </citation>
    <scope>NUCLEOTIDE SEQUENCE [LARGE SCALE GENOMIC DNA]</scope>
    <source>
        <strain evidence="2">NZE10 / CBS 128990</strain>
    </source>
</reference>
<dbReference type="Pfam" id="PF01501">
    <property type="entry name" value="Glyco_transf_8"/>
    <property type="match status" value="1"/>
</dbReference>
<accession>M2Y4C7</accession>
<dbReference type="eggNOG" id="KOG1950">
    <property type="taxonomic scope" value="Eukaryota"/>
</dbReference>
<dbReference type="OrthoDB" id="2014201at2759"/>
<dbReference type="InterPro" id="IPR029044">
    <property type="entry name" value="Nucleotide-diphossugar_trans"/>
</dbReference>
<reference evidence="2" key="1">
    <citation type="journal article" date="2012" name="PLoS Genet.">
        <title>The genomes of the fungal plant pathogens Cladosporium fulvum and Dothistroma septosporum reveal adaptation to different hosts and lifestyles but also signatures of common ancestry.</title>
        <authorList>
            <person name="de Wit P.J.G.M."/>
            <person name="van der Burgt A."/>
            <person name="Oekmen B."/>
            <person name="Stergiopoulos I."/>
            <person name="Abd-Elsalam K.A."/>
            <person name="Aerts A.L."/>
            <person name="Bahkali A.H."/>
            <person name="Beenen H.G."/>
            <person name="Chettri P."/>
            <person name="Cox M.P."/>
            <person name="Datema E."/>
            <person name="de Vries R.P."/>
            <person name="Dhillon B."/>
            <person name="Ganley A.R."/>
            <person name="Griffiths S.A."/>
            <person name="Guo Y."/>
            <person name="Hamelin R.C."/>
            <person name="Henrissat B."/>
            <person name="Kabir M.S."/>
            <person name="Jashni M.K."/>
            <person name="Kema G."/>
            <person name="Klaubauf S."/>
            <person name="Lapidus A."/>
            <person name="Levasseur A."/>
            <person name="Lindquist E."/>
            <person name="Mehrabi R."/>
            <person name="Ohm R.A."/>
            <person name="Owen T.J."/>
            <person name="Salamov A."/>
            <person name="Schwelm A."/>
            <person name="Schijlen E."/>
            <person name="Sun H."/>
            <person name="van den Burg H.A."/>
            <person name="van Ham R.C.H.J."/>
            <person name="Zhang S."/>
            <person name="Goodwin S.B."/>
            <person name="Grigoriev I.V."/>
            <person name="Collemare J."/>
            <person name="Bradshaw R.E."/>
        </authorList>
    </citation>
    <scope>NUCLEOTIDE SEQUENCE [LARGE SCALE GENOMIC DNA]</scope>
    <source>
        <strain evidence="2">NZE10 / CBS 128990</strain>
    </source>
</reference>
<dbReference type="SUPFAM" id="SSF53448">
    <property type="entry name" value="Nucleotide-diphospho-sugar transferases"/>
    <property type="match status" value="1"/>
</dbReference>
<dbReference type="OMA" id="CRNKVEW"/>